<dbReference type="Proteomes" id="UP000325780">
    <property type="component" value="Unassembled WGS sequence"/>
</dbReference>
<name>A0A5N6U9E3_ASPAV</name>
<dbReference type="OrthoDB" id="10016792at2759"/>
<dbReference type="AlphaFoldDB" id="A0A5N6U9E3"/>
<dbReference type="EMBL" id="ML742023">
    <property type="protein sequence ID" value="KAE8155237.1"/>
    <property type="molecule type" value="Genomic_DNA"/>
</dbReference>
<keyword evidence="3" id="KW-1185">Reference proteome</keyword>
<reference evidence="2 3" key="1">
    <citation type="submission" date="2019-04" db="EMBL/GenBank/DDBJ databases">
        <title>Friends and foes A comparative genomics study of 23 Aspergillus species from section Flavi.</title>
        <authorList>
            <consortium name="DOE Joint Genome Institute"/>
            <person name="Kjaerbolling I."/>
            <person name="Vesth T."/>
            <person name="Frisvad J.C."/>
            <person name="Nybo J.L."/>
            <person name="Theobald S."/>
            <person name="Kildgaard S."/>
            <person name="Isbrandt T."/>
            <person name="Kuo A."/>
            <person name="Sato A."/>
            <person name="Lyhne E.K."/>
            <person name="Kogle M.E."/>
            <person name="Wiebenga A."/>
            <person name="Kun R.S."/>
            <person name="Lubbers R.J."/>
            <person name="Makela M.R."/>
            <person name="Barry K."/>
            <person name="Chovatia M."/>
            <person name="Clum A."/>
            <person name="Daum C."/>
            <person name="Haridas S."/>
            <person name="He G."/>
            <person name="LaButti K."/>
            <person name="Lipzen A."/>
            <person name="Mondo S."/>
            <person name="Riley R."/>
            <person name="Salamov A."/>
            <person name="Simmons B.A."/>
            <person name="Magnuson J.K."/>
            <person name="Henrissat B."/>
            <person name="Mortensen U.H."/>
            <person name="Larsen T.O."/>
            <person name="Devries R.P."/>
            <person name="Grigoriev I.V."/>
            <person name="Machida M."/>
            <person name="Baker S.E."/>
            <person name="Andersen M.R."/>
        </authorList>
    </citation>
    <scope>NUCLEOTIDE SEQUENCE [LARGE SCALE GENOMIC DNA]</scope>
    <source>
        <strain evidence="2 3">IBT 18842</strain>
    </source>
</reference>
<feature type="compositionally biased region" description="Gly residues" evidence="1">
    <location>
        <begin position="334"/>
        <end position="343"/>
    </location>
</feature>
<accession>A0A5N6U9E3</accession>
<evidence type="ECO:0000256" key="1">
    <source>
        <dbReference type="SAM" id="MobiDB-lite"/>
    </source>
</evidence>
<organism evidence="2 3">
    <name type="scientific">Aspergillus avenaceus</name>
    <dbReference type="NCBI Taxonomy" id="36643"/>
    <lineage>
        <taxon>Eukaryota</taxon>
        <taxon>Fungi</taxon>
        <taxon>Dikarya</taxon>
        <taxon>Ascomycota</taxon>
        <taxon>Pezizomycotina</taxon>
        <taxon>Eurotiomycetes</taxon>
        <taxon>Eurotiomycetidae</taxon>
        <taxon>Eurotiales</taxon>
        <taxon>Aspergillaceae</taxon>
        <taxon>Aspergillus</taxon>
        <taxon>Aspergillus subgen. Circumdati</taxon>
    </lineage>
</organism>
<evidence type="ECO:0000313" key="2">
    <source>
        <dbReference type="EMBL" id="KAE8155237.1"/>
    </source>
</evidence>
<gene>
    <name evidence="2" type="ORF">BDV25DRAFT_167697</name>
</gene>
<sequence length="948" mass="103818">MAVNNTYPNDDYVRYKKDDLTIILDTTEGYEIGSDFGFDTSTCLVYAETVNLKANVRIPGKSLGLFCSKINIPESVTLDVSGENGKVGDQKIDADGGTGTSGKNAGDVWIFVQDFEKGNFDNLTVKAHGGDGGRGGNTSGLEKTGGKGGDGGNGGLVEVSLGTLPMEAALRPIEKLPWPEQVANLLQPLVSDALAGKITAEQQATLASYKSLASAIAELAGAVQPISTAGSSNEVKTLASQVFEQIKRNRESVDSTPVLTEGSVDKLHEASLQIISNTDVASGLQKAKGIMETLKPVARSSLSSLLDRLWRRAQSENSAMESDIFWRLKNNTAGGSGPGGDSGPGILPGPRGNKGQDGVTKLKFLTMDGSREDADVAQAYIFPEQCQMLLNKVDSQFFSAQWKTRSPVIKQYEHLVKRLNVVDALSDKGQSSGLKKALDELEKKSQVTRNSKGQLTAIAGQAKNMFGHSQDWDRLKVLKEVEDTETQYKEAFQQGANMDEIVKKGIKKMADTESEANMKINLLTGTNGSLSQTADRITELSVQVKEKRQTVQNEVGRVTFTHHLGSSFLLDAFSTLKKLVNLGKDIYKASQANTYVIKQLAECTGTLESLEMDDPQGLKVMAKAADIEKLMQSFKDSIPAEQRQKVDKALDEYKKVILLRNNAVVDYNSSVQLLVEARHDQKKLSLDPTIPAVSFWLRRTRDNLRLQLMQRLDYARRAVKYWGLEAGFNFAEPGPLRSSKDLEINRLALNGNVRSTWPATENQQGLFYDLSGAQLASLIAGQQESRRTGKVYKVSISLEPKAMPFGGGRADVRLSEVRLWLVGASVDSDGLKRQRLLVHIQHMGDDVFEDANEERFAFTHDMVSIPFEYDVAKVKSKDDFTHEAKLNRANALQGAWTGDRERKDSTIAAIGPFATWNLVVRESENPGLNMANVKSAHIEFCGANRSFK</sequence>
<proteinExistence type="predicted"/>
<feature type="region of interest" description="Disordered" evidence="1">
    <location>
        <begin position="129"/>
        <end position="153"/>
    </location>
</feature>
<protein>
    <recommendedName>
        <fullName evidence="4">Serine protein kinase</fullName>
    </recommendedName>
</protein>
<evidence type="ECO:0008006" key="4">
    <source>
        <dbReference type="Google" id="ProtNLM"/>
    </source>
</evidence>
<feature type="region of interest" description="Disordered" evidence="1">
    <location>
        <begin position="331"/>
        <end position="357"/>
    </location>
</feature>
<evidence type="ECO:0000313" key="3">
    <source>
        <dbReference type="Proteomes" id="UP000325780"/>
    </source>
</evidence>